<proteinExistence type="predicted"/>
<evidence type="ECO:0008006" key="3">
    <source>
        <dbReference type="Google" id="ProtNLM"/>
    </source>
</evidence>
<protein>
    <recommendedName>
        <fullName evidence="3">Translocation protein TolB</fullName>
    </recommendedName>
</protein>
<dbReference type="Proteomes" id="UP000320390">
    <property type="component" value="Chromosome"/>
</dbReference>
<gene>
    <name evidence="1" type="ORF">Poly30_56980</name>
</gene>
<name>A0A518F1C0_9BACT</name>
<evidence type="ECO:0000313" key="2">
    <source>
        <dbReference type="Proteomes" id="UP000320390"/>
    </source>
</evidence>
<keyword evidence="2" id="KW-1185">Reference proteome</keyword>
<dbReference type="AlphaFoldDB" id="A0A518F1C0"/>
<organism evidence="1 2">
    <name type="scientific">Saltatorellus ferox</name>
    <dbReference type="NCBI Taxonomy" id="2528018"/>
    <lineage>
        <taxon>Bacteria</taxon>
        <taxon>Pseudomonadati</taxon>
        <taxon>Planctomycetota</taxon>
        <taxon>Planctomycetia</taxon>
        <taxon>Planctomycetia incertae sedis</taxon>
        <taxon>Saltatorellus</taxon>
    </lineage>
</organism>
<accession>A0A518F1C0</accession>
<sequence>MAMIVVEGEEHWFTRHTGKRATLSILDATSGEVLARTQPAHAGIFPKEWLQRVRWSPTGDYLGFSAGKGYIGGILRVKDM</sequence>
<reference evidence="1 2" key="1">
    <citation type="submission" date="2019-02" db="EMBL/GenBank/DDBJ databases">
        <title>Deep-cultivation of Planctomycetes and their phenomic and genomic characterization uncovers novel biology.</title>
        <authorList>
            <person name="Wiegand S."/>
            <person name="Jogler M."/>
            <person name="Boedeker C."/>
            <person name="Pinto D."/>
            <person name="Vollmers J."/>
            <person name="Rivas-Marin E."/>
            <person name="Kohn T."/>
            <person name="Peeters S.H."/>
            <person name="Heuer A."/>
            <person name="Rast P."/>
            <person name="Oberbeckmann S."/>
            <person name="Bunk B."/>
            <person name="Jeske O."/>
            <person name="Meyerdierks A."/>
            <person name="Storesund J.E."/>
            <person name="Kallscheuer N."/>
            <person name="Luecker S."/>
            <person name="Lage O.M."/>
            <person name="Pohl T."/>
            <person name="Merkel B.J."/>
            <person name="Hornburger P."/>
            <person name="Mueller R.-W."/>
            <person name="Bruemmer F."/>
            <person name="Labrenz M."/>
            <person name="Spormann A.M."/>
            <person name="Op den Camp H."/>
            <person name="Overmann J."/>
            <person name="Amann R."/>
            <person name="Jetten M.S.M."/>
            <person name="Mascher T."/>
            <person name="Medema M.H."/>
            <person name="Devos D.P."/>
            <person name="Kaster A.-K."/>
            <person name="Ovreas L."/>
            <person name="Rohde M."/>
            <person name="Galperin M.Y."/>
            <person name="Jogler C."/>
        </authorList>
    </citation>
    <scope>NUCLEOTIDE SEQUENCE [LARGE SCALE GENOMIC DNA]</scope>
    <source>
        <strain evidence="1 2">Poly30</strain>
    </source>
</reference>
<evidence type="ECO:0000313" key="1">
    <source>
        <dbReference type="EMBL" id="QDV10136.1"/>
    </source>
</evidence>
<dbReference type="EMBL" id="CP036434">
    <property type="protein sequence ID" value="QDV10136.1"/>
    <property type="molecule type" value="Genomic_DNA"/>
</dbReference>